<dbReference type="HOGENOM" id="CLU_906034_0_0_1"/>
<accession>A0A086SZE8</accession>
<evidence type="ECO:0000256" key="1">
    <source>
        <dbReference type="SAM" id="MobiDB-lite"/>
    </source>
</evidence>
<dbReference type="AlphaFoldDB" id="A0A086SZE8"/>
<keyword evidence="3" id="KW-1185">Reference proteome</keyword>
<name>A0A086SZE8_HAPC1</name>
<feature type="compositionally biased region" description="Pro residues" evidence="1">
    <location>
        <begin position="108"/>
        <end position="120"/>
    </location>
</feature>
<evidence type="ECO:0000313" key="2">
    <source>
        <dbReference type="EMBL" id="KFH42480.1"/>
    </source>
</evidence>
<feature type="region of interest" description="Disordered" evidence="1">
    <location>
        <begin position="98"/>
        <end position="148"/>
    </location>
</feature>
<gene>
    <name evidence="2" type="ORF">ACRE_067860</name>
</gene>
<dbReference type="Proteomes" id="UP000029964">
    <property type="component" value="Unassembled WGS sequence"/>
</dbReference>
<organism evidence="2 3">
    <name type="scientific">Hapsidospora chrysogenum (strain ATCC 11550 / CBS 779.69 / DSM 880 / IAM 14645 / JCM 23072 / IMI 49137)</name>
    <name type="common">Acremonium chrysogenum</name>
    <dbReference type="NCBI Taxonomy" id="857340"/>
    <lineage>
        <taxon>Eukaryota</taxon>
        <taxon>Fungi</taxon>
        <taxon>Dikarya</taxon>
        <taxon>Ascomycota</taxon>
        <taxon>Pezizomycotina</taxon>
        <taxon>Sordariomycetes</taxon>
        <taxon>Hypocreomycetidae</taxon>
        <taxon>Hypocreales</taxon>
        <taxon>Bionectriaceae</taxon>
        <taxon>Hapsidospora</taxon>
    </lineage>
</organism>
<dbReference type="EMBL" id="JPKY01000093">
    <property type="protein sequence ID" value="KFH42480.1"/>
    <property type="molecule type" value="Genomic_DNA"/>
</dbReference>
<protein>
    <submittedName>
        <fullName evidence="2">Uncharacterized protein</fullName>
    </submittedName>
</protein>
<comment type="caution">
    <text evidence="2">The sequence shown here is derived from an EMBL/GenBank/DDBJ whole genome shotgun (WGS) entry which is preliminary data.</text>
</comment>
<proteinExistence type="predicted"/>
<evidence type="ECO:0000313" key="3">
    <source>
        <dbReference type="Proteomes" id="UP000029964"/>
    </source>
</evidence>
<reference evidence="3" key="1">
    <citation type="journal article" date="2014" name="Genome Announc.">
        <title>Genome sequence and annotation of Acremonium chrysogenum, producer of the beta-lactam antibiotic cephalosporin C.</title>
        <authorList>
            <person name="Terfehr D."/>
            <person name="Dahlmann T.A."/>
            <person name="Specht T."/>
            <person name="Zadra I."/>
            <person name="Kuernsteiner H."/>
            <person name="Kueck U."/>
        </authorList>
    </citation>
    <scope>NUCLEOTIDE SEQUENCE [LARGE SCALE GENOMIC DNA]</scope>
    <source>
        <strain evidence="3">ATCC 11550 / CBS 779.69 / DSM 880 / IAM 14645 / JCM 23072 / IMI 49137</strain>
    </source>
</reference>
<sequence length="307" mass="34847">MHLIDWRVYSRTSKRSVLEREIHYDSLISDMSLMHRVFQQADQMATREAITSMAAHVWLPEQTNEELVNLDTGIFGHDSGSTYLGDPDTESSAYKDYASAVQEHSPTGPSPPPAPLPPEPALTISKQTRTEPENPAPHPQSVPRRRNSTTRLASYMELAHSVMDMADSPLVDKTANPVEELERTQPAMLDYIRAQAVANWESFPQSHDDKEAGEAIIREFIHACWHHRDLADEVVGPEWLQTLHQDSLVAAECRVRLQRAISCVRRPPMSRWMRATRTRVRLKNRLACFTKSMGRMSPLGATEPWSM</sequence>